<reference evidence="3 4" key="1">
    <citation type="submission" date="2019-02" db="EMBL/GenBank/DDBJ databases">
        <title>Pedobacter sp. RP-3-11 sp. nov., isolated from Arctic soil.</title>
        <authorList>
            <person name="Dahal R.H."/>
        </authorList>
    </citation>
    <scope>NUCLEOTIDE SEQUENCE [LARGE SCALE GENOMIC DNA]</scope>
    <source>
        <strain evidence="3 4">RP-3-11</strain>
    </source>
</reference>
<evidence type="ECO:0000313" key="3">
    <source>
        <dbReference type="EMBL" id="TCD10835.1"/>
    </source>
</evidence>
<protein>
    <submittedName>
        <fullName evidence="3">Isochorismatase family protein</fullName>
    </submittedName>
</protein>
<gene>
    <name evidence="3" type="ORF">EZ449_08105</name>
</gene>
<accession>A0A4R0P8A7</accession>
<name>A0A4R0P8A7_9SPHI</name>
<dbReference type="CDD" id="cd00431">
    <property type="entry name" value="cysteine_hydrolases"/>
    <property type="match status" value="1"/>
</dbReference>
<sequence>MITALDKNTALVLIDLQNGIVNLPVVHPVKNILDNAAKLVAAFRKAQLPIVVVNVNPTPNKLRKDAKIGAFEPTAEWLKIVPQIKTMADDTYITKRTWNAFTNADLEVELKSRNITGIVLAGISTSIGVEGTARSANELGYNITFAEDAMSYLFADAHEHSLKRIFPRIGEVGATEEIIEKLGSLY</sequence>
<dbReference type="Pfam" id="PF00857">
    <property type="entry name" value="Isochorismatase"/>
    <property type="match status" value="1"/>
</dbReference>
<comment type="caution">
    <text evidence="3">The sequence shown here is derived from an EMBL/GenBank/DDBJ whole genome shotgun (WGS) entry which is preliminary data.</text>
</comment>
<dbReference type="InterPro" id="IPR036380">
    <property type="entry name" value="Isochorismatase-like_sf"/>
</dbReference>
<organism evidence="3 4">
    <name type="scientific">Pedobacter frigidisoli</name>
    <dbReference type="NCBI Taxonomy" id="2530455"/>
    <lineage>
        <taxon>Bacteria</taxon>
        <taxon>Pseudomonadati</taxon>
        <taxon>Bacteroidota</taxon>
        <taxon>Sphingobacteriia</taxon>
        <taxon>Sphingobacteriales</taxon>
        <taxon>Sphingobacteriaceae</taxon>
        <taxon>Pedobacter</taxon>
    </lineage>
</organism>
<dbReference type="EMBL" id="SJSN01000005">
    <property type="protein sequence ID" value="TCD10835.1"/>
    <property type="molecule type" value="Genomic_DNA"/>
</dbReference>
<dbReference type="OrthoDB" id="9796485at2"/>
<dbReference type="SUPFAM" id="SSF52499">
    <property type="entry name" value="Isochorismatase-like hydrolases"/>
    <property type="match status" value="1"/>
</dbReference>
<dbReference type="PANTHER" id="PTHR43540">
    <property type="entry name" value="PEROXYUREIDOACRYLATE/UREIDOACRYLATE AMIDOHYDROLASE-RELATED"/>
    <property type="match status" value="1"/>
</dbReference>
<proteinExistence type="predicted"/>
<dbReference type="AlphaFoldDB" id="A0A4R0P8A7"/>
<evidence type="ECO:0000256" key="1">
    <source>
        <dbReference type="ARBA" id="ARBA00022801"/>
    </source>
</evidence>
<dbReference type="Gene3D" id="3.40.50.850">
    <property type="entry name" value="Isochorismatase-like"/>
    <property type="match status" value="1"/>
</dbReference>
<dbReference type="InterPro" id="IPR000868">
    <property type="entry name" value="Isochorismatase-like_dom"/>
</dbReference>
<dbReference type="GO" id="GO:0016787">
    <property type="term" value="F:hydrolase activity"/>
    <property type="evidence" value="ECO:0007669"/>
    <property type="project" value="UniProtKB-KW"/>
</dbReference>
<evidence type="ECO:0000313" key="4">
    <source>
        <dbReference type="Proteomes" id="UP000291485"/>
    </source>
</evidence>
<dbReference type="PANTHER" id="PTHR43540:SF7">
    <property type="entry name" value="ISOCHORISMATASE FAMILY PROTEIN YECD"/>
    <property type="match status" value="1"/>
</dbReference>
<dbReference type="InterPro" id="IPR050272">
    <property type="entry name" value="Isochorismatase-like_hydrls"/>
</dbReference>
<keyword evidence="1" id="KW-0378">Hydrolase</keyword>
<dbReference type="RefSeq" id="WP_131557502.1">
    <property type="nucleotide sequence ID" value="NZ_SJSN01000005.1"/>
</dbReference>
<evidence type="ECO:0000259" key="2">
    <source>
        <dbReference type="Pfam" id="PF00857"/>
    </source>
</evidence>
<keyword evidence="4" id="KW-1185">Reference proteome</keyword>
<dbReference type="Proteomes" id="UP000291485">
    <property type="component" value="Unassembled WGS sequence"/>
</dbReference>
<feature type="domain" description="Isochorismatase-like" evidence="2">
    <location>
        <begin position="9"/>
        <end position="177"/>
    </location>
</feature>